<dbReference type="AlphaFoldDB" id="A0A939B3M3"/>
<feature type="region of interest" description="Disordered" evidence="1">
    <location>
        <begin position="55"/>
        <end position="77"/>
    </location>
</feature>
<dbReference type="Gene3D" id="2.60.40.3690">
    <property type="match status" value="1"/>
</dbReference>
<dbReference type="GO" id="GO:0009418">
    <property type="term" value="C:pilus shaft"/>
    <property type="evidence" value="ECO:0007669"/>
    <property type="project" value="InterPro"/>
</dbReference>
<evidence type="ECO:0000313" key="5">
    <source>
        <dbReference type="Proteomes" id="UP000764045"/>
    </source>
</evidence>
<feature type="domain" description="Minor fimbrium subunit Mfa1 C-terminal" evidence="3">
    <location>
        <begin position="556"/>
        <end position="620"/>
    </location>
</feature>
<reference evidence="4 5" key="1">
    <citation type="journal article" date="2021" name="Sci. Rep.">
        <title>The distribution of antibiotic resistance genes in chicken gut microbiota commensals.</title>
        <authorList>
            <person name="Juricova H."/>
            <person name="Matiasovicova J."/>
            <person name="Kubasova T."/>
            <person name="Cejkova D."/>
            <person name="Rychlik I."/>
        </authorList>
    </citation>
    <scope>NUCLEOTIDE SEQUENCE [LARGE SCALE GENOMIC DNA]</scope>
    <source>
        <strain evidence="4 5">An819</strain>
    </source>
</reference>
<dbReference type="Gene3D" id="2.60.40.2580">
    <property type="match status" value="1"/>
</dbReference>
<sequence>MMNKRYKQGGVLLLALALAGCSADTASLSEGDGGSHDGAMSKSYVTLSLSMSSGKGATRAAGEPHAGEVGDGQEGGKDYENAVSSVIAFFFKGDKGANSSGDTDISKVVTFAPKNGTDGSGQTGNGHDIDKVYSMTRQVELGYGTYNVIAVANLGAEGSADGWWNTPGLKLGQVRDRIIDECWDESESGYSRFLMSSEGDATITLTKDNYSPDNAAKVDVSVERMAARVDYCAKASYQCDDEAYKGATASILGAALVNNLTAGSYLLKRVADGVSQAPTGSGVTYLGDEAVDGGGLASNYVLDPWTSLKTPGNIGQPVFTIPDYSGSVPEGGSVAAERLFGVYYTSFSEDPDDWNRYVGNRSESDKMDDGGVDGAWYRAGYTLENTTPGGDVHSENKYYNTGIVFKARFTPAEGSVNNSFSNLSYKAGQTFFELANSLFATMEDMADWFYSAAGLRFSDVYEELNCKTWEEASALAESIPANDPSGYGPYLAGQANGESGKLTDKVRQSLSWMAYMKAQCGYSYAPGSGVTLDSWPDGVGRFSSTREALTQYGVRTYKDAICYYTWWIMHANDIQQGDEDNGVEGVMEHGVVRNNIYKLNVSSIYTIGDDVPGNTTLRVRATVNAWVLLDGEDIVFGRSETDAAGWAQQPPAGVTN</sequence>
<evidence type="ECO:0000256" key="1">
    <source>
        <dbReference type="SAM" id="MobiDB-lite"/>
    </source>
</evidence>
<dbReference type="Proteomes" id="UP000764045">
    <property type="component" value="Unassembled WGS sequence"/>
</dbReference>
<dbReference type="InterPro" id="IPR047786">
    <property type="entry name" value="Mfa1_fim"/>
</dbReference>
<protein>
    <submittedName>
        <fullName evidence="4">Mfa1 fimbrilin C-terminal domain-containing protein</fullName>
    </submittedName>
</protein>
<evidence type="ECO:0000313" key="4">
    <source>
        <dbReference type="EMBL" id="MBM6660595.1"/>
    </source>
</evidence>
<keyword evidence="5" id="KW-1185">Reference proteome</keyword>
<dbReference type="PROSITE" id="PS51257">
    <property type="entry name" value="PROKAR_LIPOPROTEIN"/>
    <property type="match status" value="1"/>
</dbReference>
<evidence type="ECO:0000256" key="2">
    <source>
        <dbReference type="SAM" id="SignalP"/>
    </source>
</evidence>
<dbReference type="Pfam" id="PF15495">
    <property type="entry name" value="Fimbrillin_C"/>
    <property type="match status" value="1"/>
</dbReference>
<gene>
    <name evidence="4" type="ORF">H6B30_02305</name>
</gene>
<comment type="caution">
    <text evidence="4">The sequence shown here is derived from an EMBL/GenBank/DDBJ whole genome shotgun (WGS) entry which is preliminary data.</text>
</comment>
<keyword evidence="2" id="KW-0732">Signal</keyword>
<organism evidence="4 5">
    <name type="scientific">Marseilla massiliensis</name>
    <dbReference type="NCBI Taxonomy" id="1841864"/>
    <lineage>
        <taxon>Bacteria</taxon>
        <taxon>Pseudomonadati</taxon>
        <taxon>Bacteroidota</taxon>
        <taxon>Bacteroidia</taxon>
        <taxon>Bacteroidales</taxon>
        <taxon>Prevotellaceae</taxon>
        <taxon>Marseilla</taxon>
    </lineage>
</organism>
<accession>A0A939B3M3</accession>
<feature type="chain" id="PRO_5037566653" evidence="2">
    <location>
        <begin position="24"/>
        <end position="656"/>
    </location>
</feature>
<proteinExistence type="predicted"/>
<feature type="signal peptide" evidence="2">
    <location>
        <begin position="1"/>
        <end position="23"/>
    </location>
</feature>
<dbReference type="InterPro" id="IPR029140">
    <property type="entry name" value="Mfa1_C"/>
</dbReference>
<dbReference type="EMBL" id="JACJJL010000003">
    <property type="protein sequence ID" value="MBM6660595.1"/>
    <property type="molecule type" value="Genomic_DNA"/>
</dbReference>
<evidence type="ECO:0000259" key="3">
    <source>
        <dbReference type="Pfam" id="PF15495"/>
    </source>
</evidence>
<dbReference type="RefSeq" id="WP_205107509.1">
    <property type="nucleotide sequence ID" value="NZ_JACJJL010000003.1"/>
</dbReference>
<name>A0A939B3M3_9BACT</name>
<dbReference type="NCBIfam" id="NF038041">
    <property type="entry name" value="fim_Mfa1_fam"/>
    <property type="match status" value="1"/>
</dbReference>